<dbReference type="OrthoDB" id="9785122at2"/>
<evidence type="ECO:0008006" key="3">
    <source>
        <dbReference type="Google" id="ProtNLM"/>
    </source>
</evidence>
<dbReference type="PANTHER" id="PTHR33706:SF1">
    <property type="entry name" value="TPR REPEAT PROTEIN"/>
    <property type="match status" value="1"/>
</dbReference>
<dbReference type="PANTHER" id="PTHR33706">
    <property type="entry name" value="MORN VARIANT REPEAT PROTEIN"/>
    <property type="match status" value="1"/>
</dbReference>
<dbReference type="Pfam" id="PF07661">
    <property type="entry name" value="MORN_2"/>
    <property type="match status" value="2"/>
</dbReference>
<dbReference type="SUPFAM" id="SSF82185">
    <property type="entry name" value="Histone H3 K4-specific methyltransferase SET7/9 N-terminal domain"/>
    <property type="match status" value="2"/>
</dbReference>
<dbReference type="RefSeq" id="WP_101335284.1">
    <property type="nucleotide sequence ID" value="NZ_PJNI01000015.1"/>
</dbReference>
<reference evidence="1 2" key="1">
    <citation type="submission" date="2017-12" db="EMBL/GenBank/DDBJ databases">
        <title>The draft genome sequence of Brumimicrobium saltpan LHR20.</title>
        <authorList>
            <person name="Do Z.-J."/>
            <person name="Luo H.-R."/>
        </authorList>
    </citation>
    <scope>NUCLEOTIDE SEQUENCE [LARGE SCALE GENOMIC DNA]</scope>
    <source>
        <strain evidence="1 2">LHR20</strain>
    </source>
</reference>
<comment type="caution">
    <text evidence="1">The sequence shown here is derived from an EMBL/GenBank/DDBJ whole genome shotgun (WGS) entry which is preliminary data.</text>
</comment>
<evidence type="ECO:0000313" key="2">
    <source>
        <dbReference type="Proteomes" id="UP000236654"/>
    </source>
</evidence>
<dbReference type="EMBL" id="PJNI01000015">
    <property type="protein sequence ID" value="PKR79959.1"/>
    <property type="molecule type" value="Genomic_DNA"/>
</dbReference>
<gene>
    <name evidence="1" type="ORF">CW751_12075</name>
</gene>
<name>A0A2I0R066_9FLAO</name>
<dbReference type="AlphaFoldDB" id="A0A2I0R066"/>
<dbReference type="Proteomes" id="UP000236654">
    <property type="component" value="Unassembled WGS sequence"/>
</dbReference>
<evidence type="ECO:0000313" key="1">
    <source>
        <dbReference type="EMBL" id="PKR79959.1"/>
    </source>
</evidence>
<dbReference type="InterPro" id="IPR011652">
    <property type="entry name" value="MORN_2"/>
</dbReference>
<keyword evidence="2" id="KW-1185">Reference proteome</keyword>
<sequence>MIELFKKTYSMYNFKPFYIILILSFSFTSFNINAQRNQIDSQGRKQGEWVKFYENSSVVRYKGQFKDDEPIGKFVYYYPSNSVRTIMIHDKGSNRTEAFFYHENEELIAHGIYRDKKKDSVWTHFLPTGHYSYTETYRNDKLNGKRITFYGPEVTDTKTKIVLREANYKNGRLNGPYMSYFPDGVKKEKGQYKNGVRDGVIEKYHPNGKIMIKERWKNRTKHGWWKTYDESGKELGRKYYYKGESLEGKKLEEHLQDLKSRGVNPNQ</sequence>
<proteinExistence type="predicted"/>
<accession>A0A2I0R066</accession>
<dbReference type="Gene3D" id="2.20.110.10">
    <property type="entry name" value="Histone H3 K4-specific methyltransferase SET7/9 N-terminal domain"/>
    <property type="match status" value="3"/>
</dbReference>
<protein>
    <recommendedName>
        <fullName evidence="3">Toxin-antitoxin system YwqK family antitoxin</fullName>
    </recommendedName>
</protein>
<organism evidence="1 2">
    <name type="scientific">Brumimicrobium salinarum</name>
    <dbReference type="NCBI Taxonomy" id="2058658"/>
    <lineage>
        <taxon>Bacteria</taxon>
        <taxon>Pseudomonadati</taxon>
        <taxon>Bacteroidota</taxon>
        <taxon>Flavobacteriia</taxon>
        <taxon>Flavobacteriales</taxon>
        <taxon>Crocinitomicaceae</taxon>
        <taxon>Brumimicrobium</taxon>
    </lineage>
</organism>